<name>A0ABD2YW26_9GENT</name>
<evidence type="ECO:0000313" key="1">
    <source>
        <dbReference type="EMBL" id="KAL3510235.1"/>
    </source>
</evidence>
<dbReference type="AlphaFoldDB" id="A0ABD2YW26"/>
<dbReference type="EMBL" id="JBJUIK010000012">
    <property type="protein sequence ID" value="KAL3510235.1"/>
    <property type="molecule type" value="Genomic_DNA"/>
</dbReference>
<sequence length="63" mass="7093">KLQKYLSNVCDLLHVVPRIYRFEVSWIMGSLGRSPKFFLQAILAYSNDIQQETSGAISAMNSG</sequence>
<reference evidence="1 2" key="1">
    <citation type="submission" date="2024-11" db="EMBL/GenBank/DDBJ databases">
        <title>A near-complete genome assembly of Cinchona calisaya.</title>
        <authorList>
            <person name="Lian D.C."/>
            <person name="Zhao X.W."/>
            <person name="Wei L."/>
        </authorList>
    </citation>
    <scope>NUCLEOTIDE SEQUENCE [LARGE SCALE GENOMIC DNA]</scope>
    <source>
        <tissue evidence="1">Nenye</tissue>
    </source>
</reference>
<gene>
    <name evidence="1" type="ORF">ACH5RR_029636</name>
</gene>
<protein>
    <submittedName>
        <fullName evidence="1">Uncharacterized protein</fullName>
    </submittedName>
</protein>
<proteinExistence type="predicted"/>
<accession>A0ABD2YW26</accession>
<keyword evidence="2" id="KW-1185">Reference proteome</keyword>
<organism evidence="1 2">
    <name type="scientific">Cinchona calisaya</name>
    <dbReference type="NCBI Taxonomy" id="153742"/>
    <lineage>
        <taxon>Eukaryota</taxon>
        <taxon>Viridiplantae</taxon>
        <taxon>Streptophyta</taxon>
        <taxon>Embryophyta</taxon>
        <taxon>Tracheophyta</taxon>
        <taxon>Spermatophyta</taxon>
        <taxon>Magnoliopsida</taxon>
        <taxon>eudicotyledons</taxon>
        <taxon>Gunneridae</taxon>
        <taxon>Pentapetalae</taxon>
        <taxon>asterids</taxon>
        <taxon>lamiids</taxon>
        <taxon>Gentianales</taxon>
        <taxon>Rubiaceae</taxon>
        <taxon>Cinchonoideae</taxon>
        <taxon>Cinchoneae</taxon>
        <taxon>Cinchona</taxon>
    </lineage>
</organism>
<dbReference type="Proteomes" id="UP001630127">
    <property type="component" value="Unassembled WGS sequence"/>
</dbReference>
<feature type="non-terminal residue" evidence="1">
    <location>
        <position position="1"/>
    </location>
</feature>
<evidence type="ECO:0000313" key="2">
    <source>
        <dbReference type="Proteomes" id="UP001630127"/>
    </source>
</evidence>
<comment type="caution">
    <text evidence="1">The sequence shown here is derived from an EMBL/GenBank/DDBJ whole genome shotgun (WGS) entry which is preliminary data.</text>
</comment>